<dbReference type="Proteomes" id="UP000494206">
    <property type="component" value="Unassembled WGS sequence"/>
</dbReference>
<comment type="caution">
    <text evidence="6">The sequence shown here is derived from an EMBL/GenBank/DDBJ whole genome shotgun (WGS) entry which is preliminary data.</text>
</comment>
<dbReference type="Pfam" id="PF04727">
    <property type="entry name" value="ELMO_CED12"/>
    <property type="match status" value="1"/>
</dbReference>
<dbReference type="Gene3D" id="1.25.10.10">
    <property type="entry name" value="Leucine-rich Repeat Variant"/>
    <property type="match status" value="1"/>
</dbReference>
<reference evidence="6 7" key="1">
    <citation type="submission" date="2020-04" db="EMBL/GenBank/DDBJ databases">
        <authorList>
            <person name="Laetsch R D."/>
            <person name="Stevens L."/>
            <person name="Kumar S."/>
            <person name="Blaxter L. M."/>
        </authorList>
    </citation>
    <scope>NUCLEOTIDE SEQUENCE [LARGE SCALE GENOMIC DNA]</scope>
</reference>
<proteinExistence type="predicted"/>
<evidence type="ECO:0000256" key="2">
    <source>
        <dbReference type="ARBA" id="ARBA00022907"/>
    </source>
</evidence>
<keyword evidence="7" id="KW-1185">Reference proteome</keyword>
<evidence type="ECO:0000256" key="4">
    <source>
        <dbReference type="ARBA" id="ARBA00024863"/>
    </source>
</evidence>
<name>A0A8S1F9M6_9PELO</name>
<evidence type="ECO:0000313" key="7">
    <source>
        <dbReference type="Proteomes" id="UP000494206"/>
    </source>
</evidence>
<dbReference type="Gene3D" id="2.30.29.30">
    <property type="entry name" value="Pleckstrin-homology domain (PH domain)/Phosphotyrosine-binding domain (PTB)"/>
    <property type="match status" value="1"/>
</dbReference>
<evidence type="ECO:0000313" key="6">
    <source>
        <dbReference type="EMBL" id="CAB3408803.1"/>
    </source>
</evidence>
<comment type="function">
    <text evidence="4">Involved in cytoskeletal rearrangements required for phagocytosis of apoptotic cells and cell motility. Acts in association with DOCK1 and CRK. Was initially proposed to be required in complex with DOCK1 to activate Rac Rho small GTPases. May enhance the guanine nucleotide exchange factor (GEF) activity of DOCK1.</text>
</comment>
<dbReference type="InterPro" id="IPR016024">
    <property type="entry name" value="ARM-type_fold"/>
</dbReference>
<dbReference type="GO" id="GO:0017124">
    <property type="term" value="F:SH3 domain binding"/>
    <property type="evidence" value="ECO:0007669"/>
    <property type="project" value="UniProtKB-KW"/>
</dbReference>
<dbReference type="InterPro" id="IPR006816">
    <property type="entry name" value="ELMO_dom"/>
</dbReference>
<dbReference type="Pfam" id="PF11841">
    <property type="entry name" value="ELMO_ARM"/>
    <property type="match status" value="1"/>
</dbReference>
<feature type="domain" description="ELMO" evidence="5">
    <location>
        <begin position="315"/>
        <end position="478"/>
    </location>
</feature>
<dbReference type="InterPro" id="IPR011993">
    <property type="entry name" value="PH-like_dom_sf"/>
</dbReference>
<accession>A0A8S1F9M6</accession>
<keyword evidence="3" id="KW-0729">SH3-binding</keyword>
<sequence>MKVLKPIDTNLPDNHVKGAVVVDSQLAECYNDAVMTANTLPSTFILIDRKNDKLPELIKRISAELRLPEEHTYGLIRESPKQFITQENLENVEHGFMLTISASPEHYVKRIREILTERDDLKIMEWAVAKLDEFSMDSSLIKSFYQCSSIELLFSLVKDDRVAMRNTLLSTTLRALSGILDLRVDSVGWEAMPKDVVASVASLVTGRAKREETSTLLVALQMIDKLVNSNDQTRDWVLEEVPIETLIRHVERSDERISFAALCLMNSMLKRCNSDEKRMEMINALTGVPFRNAVKCSFLRGGREREESVLEQLVFIQKVLISAYDTSTPSDADIQKIIEHEVLVETSTEEQDDWKRQLKEHVCGKLATNAILRFIENQPQDLRTLISENTMRTEGGKWQLIPLLLRSADITAELFGIVKGQDAIPELIVILFSSENVYDAVFVCTVQLFHRTWREMQAKEGEMYKVTNVVFEQIRHTLKKSIGDIERLSSELEAMSYWEMQEIWRKEQAEKENDQLLSKNIRLLGEKLRPRMEEIVKVNFRNHMKKGYNFKRHGKGKNLSKATYWFWKLDNSEKLLTITPNESENYVDEFHDEAKRQIWLKEIENVTTSDEIDRKASASRFGSSAGPTIRKIQLNLRDGEVIVALTPDERTASIWMEGLSQIIGINQCRFFFSVMEAMIDRMLKMELRVRLLDVDVPSESCHVEIPPIPEHISKIITNH</sequence>
<dbReference type="Pfam" id="PF16457">
    <property type="entry name" value="PH_12"/>
    <property type="match status" value="1"/>
</dbReference>
<evidence type="ECO:0000259" key="5">
    <source>
        <dbReference type="PROSITE" id="PS51335"/>
    </source>
</evidence>
<dbReference type="PROSITE" id="PS51335">
    <property type="entry name" value="ELMO"/>
    <property type="match status" value="1"/>
</dbReference>
<dbReference type="InterPro" id="IPR011989">
    <property type="entry name" value="ARM-like"/>
</dbReference>
<dbReference type="SUPFAM" id="SSF48371">
    <property type="entry name" value="ARM repeat"/>
    <property type="match status" value="1"/>
</dbReference>
<protein>
    <recommendedName>
        <fullName evidence="5">ELMO domain-containing protein</fullName>
    </recommendedName>
</protein>
<dbReference type="AlphaFoldDB" id="A0A8S1F9M6"/>
<keyword evidence="1" id="KW-0053">Apoptosis</keyword>
<keyword evidence="2" id="KW-0581">Phagocytosis</keyword>
<gene>
    <name evidence="6" type="ORF">CBOVIS_LOCUS10539</name>
</gene>
<dbReference type="EMBL" id="CADEPM010000007">
    <property type="protein sequence ID" value="CAB3408803.1"/>
    <property type="molecule type" value="Genomic_DNA"/>
</dbReference>
<evidence type="ECO:0000256" key="1">
    <source>
        <dbReference type="ARBA" id="ARBA00022703"/>
    </source>
</evidence>
<dbReference type="InterPro" id="IPR001849">
    <property type="entry name" value="PH_domain"/>
</dbReference>
<dbReference type="InterPro" id="IPR024574">
    <property type="entry name" value="ELMO_ARM"/>
</dbReference>
<dbReference type="GO" id="GO:0006909">
    <property type="term" value="P:phagocytosis"/>
    <property type="evidence" value="ECO:0007669"/>
    <property type="project" value="UniProtKB-KW"/>
</dbReference>
<dbReference type="OrthoDB" id="28413at2759"/>
<dbReference type="GO" id="GO:0006915">
    <property type="term" value="P:apoptotic process"/>
    <property type="evidence" value="ECO:0007669"/>
    <property type="project" value="UniProtKB-KW"/>
</dbReference>
<evidence type="ECO:0000256" key="3">
    <source>
        <dbReference type="ARBA" id="ARBA00023036"/>
    </source>
</evidence>
<organism evidence="6 7">
    <name type="scientific">Caenorhabditis bovis</name>
    <dbReference type="NCBI Taxonomy" id="2654633"/>
    <lineage>
        <taxon>Eukaryota</taxon>
        <taxon>Metazoa</taxon>
        <taxon>Ecdysozoa</taxon>
        <taxon>Nematoda</taxon>
        <taxon>Chromadorea</taxon>
        <taxon>Rhabditida</taxon>
        <taxon>Rhabditina</taxon>
        <taxon>Rhabditomorpha</taxon>
        <taxon>Rhabditoidea</taxon>
        <taxon>Rhabditidae</taxon>
        <taxon>Peloderinae</taxon>
        <taxon>Caenorhabditis</taxon>
    </lineage>
</organism>